<name>A0A316F8Z5_9ACTN</name>
<evidence type="ECO:0000256" key="1">
    <source>
        <dbReference type="SAM" id="MobiDB-lite"/>
    </source>
</evidence>
<reference evidence="2 3" key="1">
    <citation type="submission" date="2018-05" db="EMBL/GenBank/DDBJ databases">
        <title>Genomic Encyclopedia of Archaeal and Bacterial Type Strains, Phase II (KMG-II): from individual species to whole genera.</title>
        <authorList>
            <person name="Goeker M."/>
        </authorList>
    </citation>
    <scope>NUCLEOTIDE SEQUENCE [LARGE SCALE GENOMIC DNA]</scope>
    <source>
        <strain evidence="2 3">DSM 45184</strain>
    </source>
</reference>
<dbReference type="RefSeq" id="WP_109596609.1">
    <property type="nucleotide sequence ID" value="NZ_BONA01000029.1"/>
</dbReference>
<accession>A0A316F8Z5</accession>
<dbReference type="EMBL" id="QGGR01000012">
    <property type="protein sequence ID" value="PWK44202.1"/>
    <property type="molecule type" value="Genomic_DNA"/>
</dbReference>
<dbReference type="Proteomes" id="UP000245697">
    <property type="component" value="Unassembled WGS sequence"/>
</dbReference>
<dbReference type="AlphaFoldDB" id="A0A316F8Z5"/>
<organism evidence="2 3">
    <name type="scientific">Actinoplanes xinjiangensis</name>
    <dbReference type="NCBI Taxonomy" id="512350"/>
    <lineage>
        <taxon>Bacteria</taxon>
        <taxon>Bacillati</taxon>
        <taxon>Actinomycetota</taxon>
        <taxon>Actinomycetes</taxon>
        <taxon>Micromonosporales</taxon>
        <taxon>Micromonosporaceae</taxon>
        <taxon>Actinoplanes</taxon>
    </lineage>
</organism>
<evidence type="ECO:0000313" key="3">
    <source>
        <dbReference type="Proteomes" id="UP000245697"/>
    </source>
</evidence>
<proteinExistence type="predicted"/>
<evidence type="ECO:0000313" key="2">
    <source>
        <dbReference type="EMBL" id="PWK44202.1"/>
    </source>
</evidence>
<comment type="caution">
    <text evidence="2">The sequence shown here is derived from an EMBL/GenBank/DDBJ whole genome shotgun (WGS) entry which is preliminary data.</text>
</comment>
<dbReference type="OrthoDB" id="3848273at2"/>
<protein>
    <submittedName>
        <fullName evidence="2">Uncharacterized protein</fullName>
    </submittedName>
</protein>
<feature type="region of interest" description="Disordered" evidence="1">
    <location>
        <begin position="58"/>
        <end position="83"/>
    </location>
</feature>
<gene>
    <name evidence="2" type="ORF">BC793_11277</name>
</gene>
<keyword evidence="3" id="KW-1185">Reference proteome</keyword>
<sequence length="83" mass="8920">MAAVGPARRLMEDPRSARYFDVPAGRSAFCNTTRCLHRAGIPPEGTTRGMVQFTFVPRTSGPRGADPFAGLRPDPNVAEGNFA</sequence>